<dbReference type="CDD" id="cd20282">
    <property type="entry name" value="cupin_DddQ"/>
    <property type="match status" value="1"/>
</dbReference>
<comment type="caution">
    <text evidence="1">The sequence shown here is derived from an EMBL/GenBank/DDBJ whole genome shotgun (WGS) entry which is preliminary data.</text>
</comment>
<proteinExistence type="predicted"/>
<dbReference type="InterPro" id="IPR011051">
    <property type="entry name" value="RmlC_Cupin_sf"/>
</dbReference>
<dbReference type="InterPro" id="IPR031723">
    <property type="entry name" value="DMSP_lyase"/>
</dbReference>
<name>A0AAE3WH00_9RHOB</name>
<dbReference type="EMBL" id="JANHAX010000008">
    <property type="protein sequence ID" value="MDQ2092220.1"/>
    <property type="molecule type" value="Genomic_DNA"/>
</dbReference>
<dbReference type="Pfam" id="PF16867">
    <property type="entry name" value="DMSP_lyase"/>
    <property type="match status" value="1"/>
</dbReference>
<dbReference type="Gene3D" id="2.60.120.10">
    <property type="entry name" value="Jelly Rolls"/>
    <property type="match status" value="1"/>
</dbReference>
<keyword evidence="2" id="KW-1185">Reference proteome</keyword>
<accession>A0AAE3WH00</accession>
<evidence type="ECO:0000313" key="2">
    <source>
        <dbReference type="Proteomes" id="UP001226762"/>
    </source>
</evidence>
<keyword evidence="1" id="KW-0456">Lyase</keyword>
<evidence type="ECO:0000313" key="1">
    <source>
        <dbReference type="EMBL" id="MDQ2092220.1"/>
    </source>
</evidence>
<reference evidence="1" key="1">
    <citation type="submission" date="2022-07" db="EMBL/GenBank/DDBJ databases">
        <authorList>
            <person name="Otstavnykh N."/>
            <person name="Isaeva M."/>
            <person name="Bystritskaya E."/>
        </authorList>
    </citation>
    <scope>NUCLEOTIDE SEQUENCE</scope>
    <source>
        <strain evidence="1">KCTC 52189</strain>
    </source>
</reference>
<sequence length="199" mass="21369">MTPDDALATLLLATRTLVSATPALGAFVGDRLERLDYNRPEPRALPVTDRLPALMSLAGPQTIELTFSVLAAAPHLCWQQSYSEDQVGAHYLANYGWFNLVAPDGPYATDALRVSVGYWEQGLSYPQHHHAPEEIYCVLAGGARFDSAGRAPIEAAPGTLVHHAPNQSHGFSMRAAPLLAMAFWKGDGLSDISTLDSGS</sequence>
<gene>
    <name evidence="1" type="ORF">NO357_20135</name>
</gene>
<dbReference type="SUPFAM" id="SSF51182">
    <property type="entry name" value="RmlC-like cupins"/>
    <property type="match status" value="1"/>
</dbReference>
<organism evidence="1 2">
    <name type="scientific">Marimonas arenosa</name>
    <dbReference type="NCBI Taxonomy" id="1795305"/>
    <lineage>
        <taxon>Bacteria</taxon>
        <taxon>Pseudomonadati</taxon>
        <taxon>Pseudomonadota</taxon>
        <taxon>Alphaproteobacteria</taxon>
        <taxon>Rhodobacterales</taxon>
        <taxon>Paracoccaceae</taxon>
        <taxon>Marimonas</taxon>
    </lineage>
</organism>
<dbReference type="RefSeq" id="WP_306737531.1">
    <property type="nucleotide sequence ID" value="NZ_JANHAX010000008.1"/>
</dbReference>
<dbReference type="GO" id="GO:0047869">
    <property type="term" value="F:dimethylpropiothetin dethiomethylase activity"/>
    <property type="evidence" value="ECO:0007669"/>
    <property type="project" value="InterPro"/>
</dbReference>
<dbReference type="AlphaFoldDB" id="A0AAE3WH00"/>
<dbReference type="Proteomes" id="UP001226762">
    <property type="component" value="Unassembled WGS sequence"/>
</dbReference>
<reference evidence="1" key="2">
    <citation type="submission" date="2023-02" db="EMBL/GenBank/DDBJ databases">
        <title>'Rhodoalgimonas zhirmunskyi' gen. nov., isolated from a red alga.</title>
        <authorList>
            <person name="Nedashkovskaya O.I."/>
            <person name="Otstavnykh N.Y."/>
            <person name="Bystritskaya E.P."/>
            <person name="Balabanova L.A."/>
            <person name="Isaeva M.P."/>
        </authorList>
    </citation>
    <scope>NUCLEOTIDE SEQUENCE</scope>
    <source>
        <strain evidence="1">KCTC 52189</strain>
    </source>
</reference>
<dbReference type="InterPro" id="IPR014710">
    <property type="entry name" value="RmlC-like_jellyroll"/>
</dbReference>
<protein>
    <submittedName>
        <fullName evidence="1">Dimethylsulfonioproprionate lyase family protein</fullName>
    </submittedName>
</protein>